<comment type="caution">
    <text evidence="2">The sequence shown here is derived from an EMBL/GenBank/DDBJ whole genome shotgun (WGS) entry which is preliminary data.</text>
</comment>
<dbReference type="Proteomes" id="UP001434419">
    <property type="component" value="Unassembled WGS sequence"/>
</dbReference>
<dbReference type="EMBL" id="JBETVU010000013">
    <property type="protein sequence ID" value="MES5150920.1"/>
    <property type="molecule type" value="Genomic_DNA"/>
</dbReference>
<organism evidence="2 3">
    <name type="scientific">Lactobacillus crispatus</name>
    <dbReference type="NCBI Taxonomy" id="47770"/>
    <lineage>
        <taxon>Bacteria</taxon>
        <taxon>Bacillati</taxon>
        <taxon>Bacillota</taxon>
        <taxon>Bacilli</taxon>
        <taxon>Lactobacillales</taxon>
        <taxon>Lactobacillaceae</taxon>
        <taxon>Lactobacillus</taxon>
    </lineage>
</organism>
<gene>
    <name evidence="2" type="ORF">ABVC42_13880</name>
</gene>
<protein>
    <submittedName>
        <fullName evidence="2">Uncharacterized protein</fullName>
    </submittedName>
</protein>
<keyword evidence="1" id="KW-0812">Transmembrane</keyword>
<feature type="transmembrane region" description="Helical" evidence="1">
    <location>
        <begin position="13"/>
        <end position="34"/>
    </location>
</feature>
<keyword evidence="1" id="KW-1133">Transmembrane helix</keyword>
<sequence length="144" mass="16474">MSQASFFIYMQNLSAWAVEISTGLNALILLELAINSFIDRNQLSSWVGGRWREDVMFSAILGLAAELLLYAPRWISQFGREIYVIAIFCYLVQFLLNLDYKKLLSKKLEKGWYRISNVIAMILGIASMISVILFFISTIAVQDF</sequence>
<name>A0ABV2BCG9_9LACO</name>
<feature type="transmembrane region" description="Helical" evidence="1">
    <location>
        <begin position="118"/>
        <end position="141"/>
    </location>
</feature>
<evidence type="ECO:0000313" key="2">
    <source>
        <dbReference type="EMBL" id="MES5150920.1"/>
    </source>
</evidence>
<keyword evidence="3" id="KW-1185">Reference proteome</keyword>
<accession>A0ABV2BCG9</accession>
<feature type="transmembrane region" description="Helical" evidence="1">
    <location>
        <begin position="55"/>
        <end position="75"/>
    </location>
</feature>
<feature type="transmembrane region" description="Helical" evidence="1">
    <location>
        <begin position="81"/>
        <end position="98"/>
    </location>
</feature>
<keyword evidence="1" id="KW-0472">Membrane</keyword>
<dbReference type="RefSeq" id="WP_133476402.1">
    <property type="nucleotide sequence ID" value="NZ_JBETVU010000013.1"/>
</dbReference>
<proteinExistence type="predicted"/>
<evidence type="ECO:0000256" key="1">
    <source>
        <dbReference type="SAM" id="Phobius"/>
    </source>
</evidence>
<reference evidence="2" key="1">
    <citation type="submission" date="2024-06" db="EMBL/GenBank/DDBJ databases">
        <title>Vaginal Lactobacillus fatty acid response mechanisms reveal a metabolite-targeted strategy for bacterial vaginosis treatment.</title>
        <authorList>
            <person name="Zhu M."/>
            <person name="Blainey P.C."/>
            <person name="Bloom S.M."/>
            <person name="Kwon D.S."/>
        </authorList>
    </citation>
    <scope>NUCLEOTIDE SEQUENCE</scope>
    <source>
        <strain evidence="2">194_F1_1</strain>
    </source>
</reference>
<evidence type="ECO:0000313" key="3">
    <source>
        <dbReference type="Proteomes" id="UP001434419"/>
    </source>
</evidence>